<dbReference type="OrthoDB" id="10460816at2759"/>
<sequence length="266" mass="30491">MSLIYVYVYNADGHCSYPNDTLAPSELTRSNYQQSVQEMRQIWHRMKCGNETPTSIGKDCCISWCEQLTSFFSQASSWKDHCFKMWGCRKNEKTRMKFSMILTNTTDSSYLGRIQVKQCWKLEFPAIKLTPSSESPGRKLVDTILKEVTSSFGNKVTQEKMERTFLTVTDLEEFIGNYAQNRLNQTVPKIEIRGKHADILVRKIFHKNETGVQFEDDKGKNYVSLPVAGLDKGSVVLCVIYKDLHEVFQTGQTDSASVNKTRFAKT</sequence>
<dbReference type="Proteomes" id="UP000275408">
    <property type="component" value="Unassembled WGS sequence"/>
</dbReference>
<name>A0A3M6VBX2_POCDA</name>
<protein>
    <submittedName>
        <fullName evidence="1">Uncharacterized protein</fullName>
    </submittedName>
</protein>
<reference evidence="1 2" key="1">
    <citation type="journal article" date="2018" name="Sci. Rep.">
        <title>Comparative analysis of the Pocillopora damicornis genome highlights role of immune system in coral evolution.</title>
        <authorList>
            <person name="Cunning R."/>
            <person name="Bay R.A."/>
            <person name="Gillette P."/>
            <person name="Baker A.C."/>
            <person name="Traylor-Knowles N."/>
        </authorList>
    </citation>
    <scope>NUCLEOTIDE SEQUENCE [LARGE SCALE GENOMIC DNA]</scope>
    <source>
        <strain evidence="1">RSMAS</strain>
        <tissue evidence="1">Whole animal</tissue>
    </source>
</reference>
<accession>A0A3M6VBX2</accession>
<gene>
    <name evidence="1" type="ORF">pdam_00020427</name>
</gene>
<dbReference type="EMBL" id="RCHS01000005">
    <property type="protein sequence ID" value="RMX61568.1"/>
    <property type="molecule type" value="Genomic_DNA"/>
</dbReference>
<keyword evidence="2" id="KW-1185">Reference proteome</keyword>
<comment type="caution">
    <text evidence="1">The sequence shown here is derived from an EMBL/GenBank/DDBJ whole genome shotgun (WGS) entry which is preliminary data.</text>
</comment>
<dbReference type="AlphaFoldDB" id="A0A3M6VBX2"/>
<evidence type="ECO:0000313" key="1">
    <source>
        <dbReference type="EMBL" id="RMX61568.1"/>
    </source>
</evidence>
<organism evidence="1 2">
    <name type="scientific">Pocillopora damicornis</name>
    <name type="common">Cauliflower coral</name>
    <name type="synonym">Millepora damicornis</name>
    <dbReference type="NCBI Taxonomy" id="46731"/>
    <lineage>
        <taxon>Eukaryota</taxon>
        <taxon>Metazoa</taxon>
        <taxon>Cnidaria</taxon>
        <taxon>Anthozoa</taxon>
        <taxon>Hexacorallia</taxon>
        <taxon>Scleractinia</taxon>
        <taxon>Astrocoeniina</taxon>
        <taxon>Pocilloporidae</taxon>
        <taxon>Pocillopora</taxon>
    </lineage>
</organism>
<evidence type="ECO:0000313" key="2">
    <source>
        <dbReference type="Proteomes" id="UP000275408"/>
    </source>
</evidence>
<proteinExistence type="predicted"/>